<keyword evidence="2" id="KW-1185">Reference proteome</keyword>
<evidence type="ECO:0000313" key="1">
    <source>
        <dbReference type="EMBL" id="PSL18036.1"/>
    </source>
</evidence>
<dbReference type="InterPro" id="IPR011009">
    <property type="entry name" value="Kinase-like_dom_sf"/>
</dbReference>
<keyword evidence="1" id="KW-0808">Transferase</keyword>
<sequence length="248" mass="28666">MDYRPPISVEEELRMLAESHTAKAPPRIERVEIKDCVFWIKRPERLNLRYRLQKGDPRAAFERERMAFHEMNAARAPVPELCAEGEDFIVLPDCGKDLRYLLHVEESDTARRELLLESARTLGRFHGLGFSHGRPSPKDMCLSDSGVVMLDFERYRHKNNTPKGQARDLVVFAFNVIAHSPRAKGFLKDAVAAYREVAPSGTWELAQDWCSKMRWAEWFAKPAQWRKGGHGREFKAVPDLFDLFLQRA</sequence>
<protein>
    <submittedName>
        <fullName evidence="1">tRNA A-37 threonylcarbamoyl transferase component Bud32</fullName>
    </submittedName>
</protein>
<dbReference type="AlphaFoldDB" id="A0A2P8F8I0"/>
<gene>
    <name evidence="1" type="ORF">CLV88_113107</name>
</gene>
<organism evidence="1 2">
    <name type="scientific">Shimia abyssi</name>
    <dbReference type="NCBI Taxonomy" id="1662395"/>
    <lineage>
        <taxon>Bacteria</taxon>
        <taxon>Pseudomonadati</taxon>
        <taxon>Pseudomonadota</taxon>
        <taxon>Alphaproteobacteria</taxon>
        <taxon>Rhodobacterales</taxon>
        <taxon>Roseobacteraceae</taxon>
    </lineage>
</organism>
<accession>A0A2P8F8I0</accession>
<proteinExistence type="predicted"/>
<name>A0A2P8F8I0_9RHOB</name>
<reference evidence="1 2" key="1">
    <citation type="submission" date="2018-03" db="EMBL/GenBank/DDBJ databases">
        <title>Genomic Encyclopedia of Archaeal and Bacterial Type Strains, Phase II (KMG-II): from individual species to whole genera.</title>
        <authorList>
            <person name="Goeker M."/>
        </authorList>
    </citation>
    <scope>NUCLEOTIDE SEQUENCE [LARGE SCALE GENOMIC DNA]</scope>
    <source>
        <strain evidence="1 2">DSM 100673</strain>
    </source>
</reference>
<dbReference type="EMBL" id="PYGJ01000013">
    <property type="protein sequence ID" value="PSL18036.1"/>
    <property type="molecule type" value="Genomic_DNA"/>
</dbReference>
<comment type="caution">
    <text evidence="1">The sequence shown here is derived from an EMBL/GenBank/DDBJ whole genome shotgun (WGS) entry which is preliminary data.</text>
</comment>
<dbReference type="Proteomes" id="UP000240418">
    <property type="component" value="Unassembled WGS sequence"/>
</dbReference>
<evidence type="ECO:0000313" key="2">
    <source>
        <dbReference type="Proteomes" id="UP000240418"/>
    </source>
</evidence>
<dbReference type="RefSeq" id="WP_106609643.1">
    <property type="nucleotide sequence ID" value="NZ_PYGJ01000013.1"/>
</dbReference>
<dbReference type="SUPFAM" id="SSF56112">
    <property type="entry name" value="Protein kinase-like (PK-like)"/>
    <property type="match status" value="1"/>
</dbReference>
<dbReference type="GO" id="GO:0016740">
    <property type="term" value="F:transferase activity"/>
    <property type="evidence" value="ECO:0007669"/>
    <property type="project" value="UniProtKB-KW"/>
</dbReference>
<dbReference type="OrthoDB" id="7839681at2"/>